<comment type="caution">
    <text evidence="1">The sequence shown here is derived from an EMBL/GenBank/DDBJ whole genome shotgun (WGS) entry which is preliminary data.</text>
</comment>
<dbReference type="EMBL" id="SNYJ01000002">
    <property type="protein sequence ID" value="TDQ42269.1"/>
    <property type="molecule type" value="Genomic_DNA"/>
</dbReference>
<evidence type="ECO:0000313" key="2">
    <source>
        <dbReference type="Proteomes" id="UP000295632"/>
    </source>
</evidence>
<evidence type="ECO:0000313" key="1">
    <source>
        <dbReference type="EMBL" id="TDQ42269.1"/>
    </source>
</evidence>
<keyword evidence="2" id="KW-1185">Reference proteome</keyword>
<dbReference type="Proteomes" id="UP000295632">
    <property type="component" value="Unassembled WGS sequence"/>
</dbReference>
<reference evidence="1 2" key="1">
    <citation type="submission" date="2019-03" db="EMBL/GenBank/DDBJ databases">
        <title>Genomic Encyclopedia of Type Strains, Phase IV (KMG-IV): sequencing the most valuable type-strain genomes for metagenomic binning, comparative biology and taxonomic classification.</title>
        <authorList>
            <person name="Goeker M."/>
        </authorList>
    </citation>
    <scope>NUCLEOTIDE SEQUENCE [LARGE SCALE GENOMIC DNA]</scope>
    <source>
        <strain evidence="1 2">DSM 28697</strain>
    </source>
</reference>
<dbReference type="RefSeq" id="WP_133579151.1">
    <property type="nucleotide sequence ID" value="NZ_SNYJ01000002.1"/>
</dbReference>
<protein>
    <submittedName>
        <fullName evidence="1">Uncharacterized protein</fullName>
    </submittedName>
</protein>
<organism evidence="1 2">
    <name type="scientific">Aureibacillus halotolerans</name>
    <dbReference type="NCBI Taxonomy" id="1508390"/>
    <lineage>
        <taxon>Bacteria</taxon>
        <taxon>Bacillati</taxon>
        <taxon>Bacillota</taxon>
        <taxon>Bacilli</taxon>
        <taxon>Bacillales</taxon>
        <taxon>Bacillaceae</taxon>
        <taxon>Aureibacillus</taxon>
    </lineage>
</organism>
<dbReference type="AlphaFoldDB" id="A0A4R6UBD0"/>
<accession>A0A4R6UBD0</accession>
<dbReference type="OrthoDB" id="2828299at2"/>
<name>A0A4R6UBD0_9BACI</name>
<proteinExistence type="predicted"/>
<sequence>MKQLMASLKSQDARKRLPVVLMEIDYELVNLSDAIKAKDKTKIQETKRKLELYRREWLMLRHETASRN</sequence>
<gene>
    <name evidence="1" type="ORF">EV213_102300</name>
</gene>